<dbReference type="RefSeq" id="WP_026817608.1">
    <property type="nucleotide sequence ID" value="NZ_AUFF01000013.1"/>
</dbReference>
<dbReference type="eggNOG" id="COG4430">
    <property type="taxonomic scope" value="Bacteria"/>
</dbReference>
<reference evidence="1 2" key="1">
    <citation type="submission" date="2013-09" db="EMBL/GenBank/DDBJ databases">
        <title>Genome sequencing of Arenimonas composti.</title>
        <authorList>
            <person name="Chen F."/>
            <person name="Wang G."/>
        </authorList>
    </citation>
    <scope>NUCLEOTIDE SEQUENCE [LARGE SCALE GENOMIC DNA]</scope>
    <source>
        <strain evidence="1 2">TR7-09</strain>
    </source>
</reference>
<dbReference type="OrthoDB" id="9803948at2"/>
<organism evidence="1 2">
    <name type="scientific">Arenimonas composti TR7-09 = DSM 18010</name>
    <dbReference type="NCBI Taxonomy" id="1121013"/>
    <lineage>
        <taxon>Bacteria</taxon>
        <taxon>Pseudomonadati</taxon>
        <taxon>Pseudomonadota</taxon>
        <taxon>Gammaproteobacteria</taxon>
        <taxon>Lysobacterales</taxon>
        <taxon>Lysobacteraceae</taxon>
        <taxon>Arenimonas</taxon>
    </lineage>
</organism>
<evidence type="ECO:0000313" key="2">
    <source>
        <dbReference type="Proteomes" id="UP000029391"/>
    </source>
</evidence>
<evidence type="ECO:0008006" key="3">
    <source>
        <dbReference type="Google" id="ProtNLM"/>
    </source>
</evidence>
<dbReference type="STRING" id="1121013.GCA_000426365_02733"/>
<dbReference type="InterPro" id="IPR037079">
    <property type="entry name" value="AF2212/PG0164-like_sf"/>
</dbReference>
<comment type="caution">
    <text evidence="1">The sequence shown here is derived from an EMBL/GenBank/DDBJ whole genome shotgun (WGS) entry which is preliminary data.</text>
</comment>
<keyword evidence="2" id="KW-1185">Reference proteome</keyword>
<dbReference type="Pfam" id="PF13376">
    <property type="entry name" value="OmdA"/>
    <property type="match status" value="1"/>
</dbReference>
<gene>
    <name evidence="1" type="ORF">P873_11570</name>
</gene>
<dbReference type="AlphaFoldDB" id="A0A091B9D9"/>
<dbReference type="Proteomes" id="UP000029391">
    <property type="component" value="Unassembled WGS sequence"/>
</dbReference>
<dbReference type="InterPro" id="IPR015018">
    <property type="entry name" value="DUF1905"/>
</dbReference>
<protein>
    <recommendedName>
        <fullName evidence="3">DUF1905 domain-containing protein</fullName>
    </recommendedName>
</protein>
<dbReference type="Gene3D" id="2.40.30.100">
    <property type="entry name" value="AF2212/PG0164-like"/>
    <property type="match status" value="1"/>
</dbReference>
<accession>A0A091B9D9</accession>
<proteinExistence type="predicted"/>
<dbReference type="SUPFAM" id="SSF141694">
    <property type="entry name" value="AF2212/PG0164-like"/>
    <property type="match status" value="1"/>
</dbReference>
<dbReference type="EMBL" id="AWXU01000038">
    <property type="protein sequence ID" value="KFN49278.1"/>
    <property type="molecule type" value="Genomic_DNA"/>
</dbReference>
<name>A0A091B9D9_9GAMM</name>
<sequence length="186" mass="19439">MAKRKSRDPITFTAVLRRPAEPEHADWAFLRLPAAASEALPSRGTVGVEGTLAGARLHAPLPPDGQGGHWLKVDAALLAAGGVGPGDTVEVVVAPAADEPEPEVPDDLAAALAATTADVRAAWTGLKAAHRRDWIDWIVLAKRAETRAKRIAAAMDMLAHGKRKVCCFDRSGIYGGGFAAPEAAAD</sequence>
<evidence type="ECO:0000313" key="1">
    <source>
        <dbReference type="EMBL" id="KFN49278.1"/>
    </source>
</evidence>
<dbReference type="Pfam" id="PF08922">
    <property type="entry name" value="DUF1905"/>
    <property type="match status" value="1"/>
</dbReference>